<reference evidence="1" key="1">
    <citation type="submission" date="2021-06" db="EMBL/GenBank/DDBJ databases">
        <authorList>
            <person name="Kallberg Y."/>
            <person name="Tangrot J."/>
            <person name="Rosling A."/>
        </authorList>
    </citation>
    <scope>NUCLEOTIDE SEQUENCE</scope>
    <source>
        <strain evidence="1">MT106</strain>
    </source>
</reference>
<name>A0A9N8Z6U9_9GLOM</name>
<protein>
    <submittedName>
        <fullName evidence="1">2251_t:CDS:1</fullName>
    </submittedName>
</protein>
<accession>A0A9N8Z6U9</accession>
<proteinExistence type="predicted"/>
<evidence type="ECO:0000313" key="1">
    <source>
        <dbReference type="EMBL" id="CAG8480210.1"/>
    </source>
</evidence>
<keyword evidence="2" id="KW-1185">Reference proteome</keyword>
<dbReference type="EMBL" id="CAJVPL010000297">
    <property type="protein sequence ID" value="CAG8480210.1"/>
    <property type="molecule type" value="Genomic_DNA"/>
</dbReference>
<sequence>MEEDLFLVLEYSMKSSAYSKVPGTGEELNHMISAVRRSKISFNFGQHYFIFLARTLDIIIRHPSWQTNKTSLVPCQFHDSSMTCRPKLIADLHRITAPPDTIFFTPFQQSKTARMAPIPTQLLNNKKVTEPDKHMQ</sequence>
<organism evidence="1 2">
    <name type="scientific">Ambispora gerdemannii</name>
    <dbReference type="NCBI Taxonomy" id="144530"/>
    <lineage>
        <taxon>Eukaryota</taxon>
        <taxon>Fungi</taxon>
        <taxon>Fungi incertae sedis</taxon>
        <taxon>Mucoromycota</taxon>
        <taxon>Glomeromycotina</taxon>
        <taxon>Glomeromycetes</taxon>
        <taxon>Archaeosporales</taxon>
        <taxon>Ambisporaceae</taxon>
        <taxon>Ambispora</taxon>
    </lineage>
</organism>
<dbReference type="AlphaFoldDB" id="A0A9N8Z6U9"/>
<evidence type="ECO:0000313" key="2">
    <source>
        <dbReference type="Proteomes" id="UP000789831"/>
    </source>
</evidence>
<comment type="caution">
    <text evidence="1">The sequence shown here is derived from an EMBL/GenBank/DDBJ whole genome shotgun (WGS) entry which is preliminary data.</text>
</comment>
<gene>
    <name evidence="1" type="ORF">AGERDE_LOCUS3196</name>
</gene>
<dbReference type="Proteomes" id="UP000789831">
    <property type="component" value="Unassembled WGS sequence"/>
</dbReference>